<keyword evidence="3" id="KW-1185">Reference proteome</keyword>
<name>A0A2S6IWW3_9ACTN</name>
<protein>
    <recommendedName>
        <fullName evidence="4">ATP/GTP-binding protein</fullName>
    </recommendedName>
</protein>
<gene>
    <name evidence="2" type="ORF">CLV92_101350</name>
</gene>
<evidence type="ECO:0000313" key="3">
    <source>
        <dbReference type="Proteomes" id="UP000239485"/>
    </source>
</evidence>
<reference evidence="2 3" key="1">
    <citation type="submission" date="2018-02" db="EMBL/GenBank/DDBJ databases">
        <title>Genomic Encyclopedia of Archaeal and Bacterial Type Strains, Phase II (KMG-II): from individual species to whole genera.</title>
        <authorList>
            <person name="Goeker M."/>
        </authorList>
    </citation>
    <scope>NUCLEOTIDE SEQUENCE [LARGE SCALE GENOMIC DNA]</scope>
    <source>
        <strain evidence="2 3">DSM 22857</strain>
    </source>
</reference>
<dbReference type="Proteomes" id="UP000239485">
    <property type="component" value="Unassembled WGS sequence"/>
</dbReference>
<accession>A0A2S6IWW3</accession>
<proteinExistence type="predicted"/>
<organism evidence="2 3">
    <name type="scientific">Kineococcus xinjiangensis</name>
    <dbReference type="NCBI Taxonomy" id="512762"/>
    <lineage>
        <taxon>Bacteria</taxon>
        <taxon>Bacillati</taxon>
        <taxon>Actinomycetota</taxon>
        <taxon>Actinomycetes</taxon>
        <taxon>Kineosporiales</taxon>
        <taxon>Kineosporiaceae</taxon>
        <taxon>Kineococcus</taxon>
    </lineage>
</organism>
<sequence length="130" mass="13879">MTLSSKRSVPDAGRGAIALVAGAPRPGATVREDRGVPRANRRRPESRRGSPAPVGMQRVESGPDGDWVVRAVTGAASAKTYRCPGCAQSIPAGQAHVVAWPLEGTFSRAAGMEERRHWHGGCWRARGSRR</sequence>
<evidence type="ECO:0000256" key="1">
    <source>
        <dbReference type="SAM" id="MobiDB-lite"/>
    </source>
</evidence>
<dbReference type="EMBL" id="PTJD01000001">
    <property type="protein sequence ID" value="PPK98651.1"/>
    <property type="molecule type" value="Genomic_DNA"/>
</dbReference>
<dbReference type="AlphaFoldDB" id="A0A2S6IWW3"/>
<feature type="compositionally biased region" description="Basic and acidic residues" evidence="1">
    <location>
        <begin position="30"/>
        <end position="48"/>
    </location>
</feature>
<feature type="region of interest" description="Disordered" evidence="1">
    <location>
        <begin position="1"/>
        <end position="65"/>
    </location>
</feature>
<evidence type="ECO:0008006" key="4">
    <source>
        <dbReference type="Google" id="ProtNLM"/>
    </source>
</evidence>
<evidence type="ECO:0000313" key="2">
    <source>
        <dbReference type="EMBL" id="PPK98651.1"/>
    </source>
</evidence>
<comment type="caution">
    <text evidence="2">The sequence shown here is derived from an EMBL/GenBank/DDBJ whole genome shotgun (WGS) entry which is preliminary data.</text>
</comment>